<feature type="transmembrane region" description="Helical" evidence="5">
    <location>
        <begin position="89"/>
        <end position="108"/>
    </location>
</feature>
<dbReference type="Proteomes" id="UP000001947">
    <property type="component" value="Chromosome"/>
</dbReference>
<keyword evidence="4 5" id="KW-0472">Membrane</keyword>
<gene>
    <name evidence="6" type="ordered locus">Sde_0007</name>
</gene>
<sequence>MSELPTSSNSEFKPWGMEENVFIMLMHLSQLTGFIIPFGGLILPIVMWATNKDQSENINKHGKVVLNWVISSTIYCVVAFMLIALVIGIPLLIGVCITSLVFIVIGAIKANNGELWPYPISIKFFKV</sequence>
<feature type="transmembrane region" description="Helical" evidence="5">
    <location>
        <begin position="20"/>
        <end position="43"/>
    </location>
</feature>
<reference evidence="6 7" key="1">
    <citation type="journal article" date="2008" name="PLoS Genet.">
        <title>Complete genome sequence of the complex carbohydrate-degrading marine bacterium, Saccharophagus degradans strain 2-40 T.</title>
        <authorList>
            <person name="Weiner R.M."/>
            <person name="Taylor L.E.II."/>
            <person name="Henrissat B."/>
            <person name="Hauser L."/>
            <person name="Land M."/>
            <person name="Coutinho P.M."/>
            <person name="Rancurel C."/>
            <person name="Saunders E.H."/>
            <person name="Longmire A.G."/>
            <person name="Zhang H."/>
            <person name="Bayer E.A."/>
            <person name="Gilbert H.J."/>
            <person name="Larimer F."/>
            <person name="Zhulin I.B."/>
            <person name="Ekborg N.A."/>
            <person name="Lamed R."/>
            <person name="Richardson P.M."/>
            <person name="Borovok I."/>
            <person name="Hutcheson S."/>
        </authorList>
    </citation>
    <scope>NUCLEOTIDE SEQUENCE [LARGE SCALE GENOMIC DNA]</scope>
    <source>
        <strain evidence="7">2-40 / ATCC 43961 / DSM 17024</strain>
    </source>
</reference>
<dbReference type="HOGENOM" id="CLU_104196_0_0_6"/>
<evidence type="ECO:0000256" key="3">
    <source>
        <dbReference type="ARBA" id="ARBA00022989"/>
    </source>
</evidence>
<evidence type="ECO:0000313" key="6">
    <source>
        <dbReference type="EMBL" id="ABD79271.1"/>
    </source>
</evidence>
<keyword evidence="2 5" id="KW-0812">Transmembrane</keyword>
<keyword evidence="3 5" id="KW-1133">Transmembrane helix</keyword>
<accession>Q21PU9</accession>
<keyword evidence="7" id="KW-1185">Reference proteome</keyword>
<comment type="subcellular location">
    <subcellularLocation>
        <location evidence="1">Membrane</location>
        <topology evidence="1">Multi-pass membrane protein</topology>
    </subcellularLocation>
</comment>
<evidence type="ECO:0000256" key="2">
    <source>
        <dbReference type="ARBA" id="ARBA00022692"/>
    </source>
</evidence>
<dbReference type="KEGG" id="sde:Sde_0007"/>
<evidence type="ECO:0000256" key="5">
    <source>
        <dbReference type="SAM" id="Phobius"/>
    </source>
</evidence>
<organism evidence="6 7">
    <name type="scientific">Saccharophagus degradans (strain 2-40 / ATCC 43961 / DSM 17024)</name>
    <dbReference type="NCBI Taxonomy" id="203122"/>
    <lineage>
        <taxon>Bacteria</taxon>
        <taxon>Pseudomonadati</taxon>
        <taxon>Pseudomonadota</taxon>
        <taxon>Gammaproteobacteria</taxon>
        <taxon>Cellvibrionales</taxon>
        <taxon>Cellvibrionaceae</taxon>
        <taxon>Saccharophagus</taxon>
    </lineage>
</organism>
<evidence type="ECO:0000256" key="1">
    <source>
        <dbReference type="ARBA" id="ARBA00004141"/>
    </source>
</evidence>
<evidence type="ECO:0000313" key="7">
    <source>
        <dbReference type="Proteomes" id="UP000001947"/>
    </source>
</evidence>
<name>Q21PU9_SACD2</name>
<dbReference type="RefSeq" id="WP_011466495.1">
    <property type="nucleotide sequence ID" value="NC_007912.1"/>
</dbReference>
<dbReference type="STRING" id="203122.Sde_0007"/>
<dbReference type="EMBL" id="CP000282">
    <property type="protein sequence ID" value="ABD79271.1"/>
    <property type="molecule type" value="Genomic_DNA"/>
</dbReference>
<evidence type="ECO:0000256" key="4">
    <source>
        <dbReference type="ARBA" id="ARBA00023136"/>
    </source>
</evidence>
<dbReference type="AlphaFoldDB" id="Q21PU9"/>
<protein>
    <submittedName>
        <fullName evidence="6">Conserved hypothetical membrane protein</fullName>
    </submittedName>
</protein>
<dbReference type="GeneID" id="98611727"/>
<dbReference type="InterPro" id="IPR019109">
    <property type="entry name" value="MamF_MmsF"/>
</dbReference>
<dbReference type="Pfam" id="PF09685">
    <property type="entry name" value="MamF_MmsF"/>
    <property type="match status" value="1"/>
</dbReference>
<feature type="transmembrane region" description="Helical" evidence="5">
    <location>
        <begin position="64"/>
        <end position="83"/>
    </location>
</feature>
<dbReference type="eggNOG" id="COG3296">
    <property type="taxonomic scope" value="Bacteria"/>
</dbReference>
<proteinExistence type="predicted"/>